<keyword evidence="1" id="KW-0472">Membrane</keyword>
<evidence type="ECO:0000256" key="1">
    <source>
        <dbReference type="SAM" id="Phobius"/>
    </source>
</evidence>
<feature type="transmembrane region" description="Helical" evidence="1">
    <location>
        <begin position="12"/>
        <end position="32"/>
    </location>
</feature>
<evidence type="ECO:0000313" key="2">
    <source>
        <dbReference type="EMBL" id="SEQ45330.1"/>
    </source>
</evidence>
<keyword evidence="1" id="KW-0812">Transmembrane</keyword>
<proteinExistence type="predicted"/>
<accession>A0A1H9G5P8</accession>
<organism evidence="2 3">
    <name type="scientific">Treponema bryantii</name>
    <dbReference type="NCBI Taxonomy" id="163"/>
    <lineage>
        <taxon>Bacteria</taxon>
        <taxon>Pseudomonadati</taxon>
        <taxon>Spirochaetota</taxon>
        <taxon>Spirochaetia</taxon>
        <taxon>Spirochaetales</taxon>
        <taxon>Treponemataceae</taxon>
        <taxon>Treponema</taxon>
    </lineage>
</organism>
<dbReference type="EMBL" id="FOFU01000004">
    <property type="protein sequence ID" value="SEQ45330.1"/>
    <property type="molecule type" value="Genomic_DNA"/>
</dbReference>
<dbReference type="Proteomes" id="UP000182360">
    <property type="component" value="Unassembled WGS sequence"/>
</dbReference>
<keyword evidence="3" id="KW-1185">Reference proteome</keyword>
<dbReference type="AlphaFoldDB" id="A0A1H9G5P8"/>
<name>A0A1H9G5P8_9SPIR</name>
<keyword evidence="1" id="KW-1133">Transmembrane helix</keyword>
<feature type="transmembrane region" description="Helical" evidence="1">
    <location>
        <begin position="44"/>
        <end position="62"/>
    </location>
</feature>
<reference evidence="2 3" key="1">
    <citation type="submission" date="2016-10" db="EMBL/GenBank/DDBJ databases">
        <authorList>
            <person name="de Groot N.N."/>
        </authorList>
    </citation>
    <scope>NUCLEOTIDE SEQUENCE [LARGE SCALE GENOMIC DNA]</scope>
    <source>
        <strain evidence="2 3">B25</strain>
    </source>
</reference>
<sequence length="85" mass="9344">MKAKDVSLKAIVLAIVWVMVLFLVKGFVPVIWAGKSFGLDAREIIISGVFFVVACSPLYRSIWLDKKLGISADKTETEETAEGVK</sequence>
<evidence type="ECO:0000313" key="3">
    <source>
        <dbReference type="Proteomes" id="UP000182360"/>
    </source>
</evidence>
<dbReference type="RefSeq" id="WP_074643405.1">
    <property type="nucleotide sequence ID" value="NZ_FOFU01000004.1"/>
</dbReference>
<protein>
    <submittedName>
        <fullName evidence="2">Uncharacterized protein</fullName>
    </submittedName>
</protein>
<gene>
    <name evidence="2" type="ORF">SAMN04487977_104289</name>
</gene>